<reference evidence="4 5" key="1">
    <citation type="submission" date="2020-11" db="EMBL/GenBank/DDBJ databases">
        <title>Kefir isolates.</title>
        <authorList>
            <person name="Marcisauskas S."/>
            <person name="Kim Y."/>
            <person name="Blasche S."/>
        </authorList>
    </citation>
    <scope>NUCLEOTIDE SEQUENCE [LARGE SCALE GENOMIC DNA]</scope>
    <source>
        <strain evidence="4 5">KR</strain>
    </source>
</reference>
<name>A0A9P7B1W1_RHOMI</name>
<feature type="region of interest" description="Disordered" evidence="2">
    <location>
        <begin position="334"/>
        <end position="369"/>
    </location>
</feature>
<evidence type="ECO:0000256" key="1">
    <source>
        <dbReference type="SAM" id="Coils"/>
    </source>
</evidence>
<comment type="caution">
    <text evidence="4">The sequence shown here is derived from an EMBL/GenBank/DDBJ whole genome shotgun (WGS) entry which is preliminary data.</text>
</comment>
<evidence type="ECO:0000313" key="4">
    <source>
        <dbReference type="EMBL" id="KAG0653841.1"/>
    </source>
</evidence>
<evidence type="ECO:0000256" key="3">
    <source>
        <dbReference type="SAM" id="Phobius"/>
    </source>
</evidence>
<organism evidence="4 5">
    <name type="scientific">Rhodotorula mucilaginosa</name>
    <name type="common">Yeast</name>
    <name type="synonym">Rhodotorula rubra</name>
    <dbReference type="NCBI Taxonomy" id="5537"/>
    <lineage>
        <taxon>Eukaryota</taxon>
        <taxon>Fungi</taxon>
        <taxon>Dikarya</taxon>
        <taxon>Basidiomycota</taxon>
        <taxon>Pucciniomycotina</taxon>
        <taxon>Microbotryomycetes</taxon>
        <taxon>Sporidiobolales</taxon>
        <taxon>Sporidiobolaceae</taxon>
        <taxon>Rhodotorula</taxon>
    </lineage>
</organism>
<dbReference type="PANTHER" id="PTHR16201">
    <property type="entry name" value="SEVEN TRANSMEMBRANE PROTEIN 1-RELATED"/>
    <property type="match status" value="1"/>
</dbReference>
<feature type="transmembrane region" description="Helical" evidence="3">
    <location>
        <begin position="70"/>
        <end position="92"/>
    </location>
</feature>
<dbReference type="EMBL" id="PUHQ01000173">
    <property type="protein sequence ID" value="KAG0653841.1"/>
    <property type="molecule type" value="Genomic_DNA"/>
</dbReference>
<dbReference type="InterPro" id="IPR051415">
    <property type="entry name" value="LAAT-1"/>
</dbReference>
<evidence type="ECO:0000256" key="2">
    <source>
        <dbReference type="SAM" id="MobiDB-lite"/>
    </source>
</evidence>
<proteinExistence type="predicted"/>
<accession>A0A9P7B1W1</accession>
<feature type="transmembrane region" description="Helical" evidence="3">
    <location>
        <begin position="157"/>
        <end position="176"/>
    </location>
</feature>
<feature type="region of interest" description="Disordered" evidence="2">
    <location>
        <begin position="648"/>
        <end position="707"/>
    </location>
</feature>
<keyword evidence="3" id="KW-0472">Membrane</keyword>
<dbReference type="GO" id="GO:0016020">
    <property type="term" value="C:membrane"/>
    <property type="evidence" value="ECO:0007669"/>
    <property type="project" value="TreeGrafter"/>
</dbReference>
<dbReference type="AlphaFoldDB" id="A0A9P7B1W1"/>
<feature type="transmembrane region" description="Helical" evidence="3">
    <location>
        <begin position="236"/>
        <end position="259"/>
    </location>
</feature>
<feature type="coiled-coil region" evidence="1">
    <location>
        <begin position="430"/>
        <end position="457"/>
    </location>
</feature>
<dbReference type="Proteomes" id="UP000777482">
    <property type="component" value="Unassembled WGS sequence"/>
</dbReference>
<feature type="coiled-coil region" evidence="1">
    <location>
        <begin position="569"/>
        <end position="642"/>
    </location>
</feature>
<protein>
    <submittedName>
        <fullName evidence="4">Uncharacterized protein</fullName>
    </submittedName>
</protein>
<keyword evidence="1" id="KW-0175">Coiled coil</keyword>
<sequence length="707" mass="80554">MALTTAELVSGLFGFWSMGLAVWLFVPEFVDVWRHPMPEIDLPRFIFFAAWLVGDAAMLAGLLIVRKYIITQMVLYAIIMVLEVAILLLMMWTDGDLCCAARSKRPSDNALAHLIMGIHGRPHMPPGDKSLEQRRAVRAHERGEMTPEQRSRFRVKVQLGGTVIVLALFTVVWLVVDYREKEDKAPPPVSSLPDSAKSDYAAKMTAYILAWIGLPCWTLPRVYCLVDAYRKRAREGITVASILIGGLVHVLNIASVMLINPSGEPLLAQMPYLLTSIACVVLDGVRLGLTYVLRNAKQLPPAYDYSNMWPYERYLPDYDPTKYADLKRGIHSQSIVSRRKHTAAPSSEDENDSSAPPWEKVDNKHRRADNHHAHALKNNVLGLNARYDSYPDVHPEVARPEHSREERLALEGRNQDRHHVKSANRNWAIFRQKQVKLRELQRRLDTVQEEIALWELRWKAGWPLYERPECERELKKRQRSQKRLEVEMKDLVYGSDEPPQSRTHALAPIAEEGKGGVGTASLPLTPHWQEELESEYESYHNYALHHDYSVEARPLYRLECQFYGKGSILEDLQRELEATKKESGRLQKVEHALVRMGQPHGPTGKVDLGKLEPELREVKQKLRDLQEKETGLATQVDHLEEVREALDRRRVKTATASDWSKDAAQSLTRIGSSRSSSSSPPPDSPQDSHSSDEHTPLTRQRQKVGEQ</sequence>
<evidence type="ECO:0000313" key="5">
    <source>
        <dbReference type="Proteomes" id="UP000777482"/>
    </source>
</evidence>
<feature type="compositionally biased region" description="Polar residues" evidence="2">
    <location>
        <begin position="654"/>
        <end position="671"/>
    </location>
</feature>
<keyword evidence="3" id="KW-1133">Transmembrane helix</keyword>
<feature type="transmembrane region" description="Helical" evidence="3">
    <location>
        <begin position="12"/>
        <end position="33"/>
    </location>
</feature>
<feature type="transmembrane region" description="Helical" evidence="3">
    <location>
        <begin position="45"/>
        <end position="64"/>
    </location>
</feature>
<gene>
    <name evidence="4" type="ORF">C6P46_002187</name>
</gene>
<dbReference type="OrthoDB" id="2527534at2759"/>
<keyword evidence="5" id="KW-1185">Reference proteome</keyword>
<keyword evidence="3" id="KW-0812">Transmembrane</keyword>